<evidence type="ECO:0008006" key="5">
    <source>
        <dbReference type="Google" id="ProtNLM"/>
    </source>
</evidence>
<proteinExistence type="predicted"/>
<evidence type="ECO:0000256" key="2">
    <source>
        <dbReference type="SAM" id="SignalP"/>
    </source>
</evidence>
<dbReference type="InterPro" id="IPR015943">
    <property type="entry name" value="WD40/YVTN_repeat-like_dom_sf"/>
</dbReference>
<sequence>MNRFHRTLLSGLIALPLGSAVAAPFGYSVNSDDPTDGDHLYQIDLANGTETDIGPVQSLGTTRTDIEGLAIAPDGRLWALDDESSMLFPIHTATGQVYFAEEVSLSGFGASAGNDFGMTFTCDGGLYVVTVADQSLYRLELDGTATLVGPLGARISALAALNQGDDLRLFGLGNGLMNDGDDPDNRSLYEIDPDTGAATLIGNVGAGVADYFQAGLSFDENGELWAITDRRTADAEPGSQVLRLDINTGAGTVISTTTQTGYESLAVAPPVVCPTTTPIPEPPPPPPPGGSLNIESIPTLDAWGRAIGTIGLLLLGLAAIRRRY</sequence>
<gene>
    <name evidence="3" type="ORF">F3N42_14120</name>
</gene>
<name>A0A5N0T3Z0_9GAMM</name>
<keyword evidence="2" id="KW-0732">Signal</keyword>
<dbReference type="Gene3D" id="2.130.10.10">
    <property type="entry name" value="YVTN repeat-like/Quinoprotein amine dehydrogenase"/>
    <property type="match status" value="1"/>
</dbReference>
<dbReference type="AlphaFoldDB" id="A0A5N0T3Z0"/>
<dbReference type="SUPFAM" id="SSF63825">
    <property type="entry name" value="YWTD domain"/>
    <property type="match status" value="1"/>
</dbReference>
<evidence type="ECO:0000313" key="3">
    <source>
        <dbReference type="EMBL" id="KAA9129785.1"/>
    </source>
</evidence>
<evidence type="ECO:0000256" key="1">
    <source>
        <dbReference type="SAM" id="Phobius"/>
    </source>
</evidence>
<feature type="chain" id="PRO_5024282194" description="IPTL-CTERM sorting domain-containing protein" evidence="2">
    <location>
        <begin position="23"/>
        <end position="324"/>
    </location>
</feature>
<dbReference type="EMBL" id="VYXP01000011">
    <property type="protein sequence ID" value="KAA9129785.1"/>
    <property type="molecule type" value="Genomic_DNA"/>
</dbReference>
<dbReference type="RefSeq" id="WP_150865175.1">
    <property type="nucleotide sequence ID" value="NZ_VYXP01000011.1"/>
</dbReference>
<evidence type="ECO:0000313" key="4">
    <source>
        <dbReference type="Proteomes" id="UP000325372"/>
    </source>
</evidence>
<keyword evidence="1" id="KW-1133">Transmembrane helix</keyword>
<comment type="caution">
    <text evidence="3">The sequence shown here is derived from an EMBL/GenBank/DDBJ whole genome shotgun (WGS) entry which is preliminary data.</text>
</comment>
<reference evidence="3 4" key="1">
    <citation type="submission" date="2019-09" db="EMBL/GenBank/DDBJ databases">
        <title>Wenzhouxiangella sp. Genome sequencing and assembly.</title>
        <authorList>
            <person name="Zhang R."/>
        </authorList>
    </citation>
    <scope>NUCLEOTIDE SEQUENCE [LARGE SCALE GENOMIC DNA]</scope>
    <source>
        <strain evidence="3 4">W260</strain>
    </source>
</reference>
<organism evidence="3 4">
    <name type="scientific">Marinihelvus fidelis</name>
    <dbReference type="NCBI Taxonomy" id="2613842"/>
    <lineage>
        <taxon>Bacteria</taxon>
        <taxon>Pseudomonadati</taxon>
        <taxon>Pseudomonadota</taxon>
        <taxon>Gammaproteobacteria</taxon>
        <taxon>Chromatiales</taxon>
        <taxon>Wenzhouxiangellaceae</taxon>
        <taxon>Marinihelvus</taxon>
    </lineage>
</organism>
<keyword evidence="4" id="KW-1185">Reference proteome</keyword>
<protein>
    <recommendedName>
        <fullName evidence="5">IPTL-CTERM sorting domain-containing protein</fullName>
    </recommendedName>
</protein>
<accession>A0A5N0T3Z0</accession>
<keyword evidence="1" id="KW-0812">Transmembrane</keyword>
<feature type="signal peptide" evidence="2">
    <location>
        <begin position="1"/>
        <end position="22"/>
    </location>
</feature>
<feature type="transmembrane region" description="Helical" evidence="1">
    <location>
        <begin position="302"/>
        <end position="320"/>
    </location>
</feature>
<dbReference type="Proteomes" id="UP000325372">
    <property type="component" value="Unassembled WGS sequence"/>
</dbReference>
<keyword evidence="1" id="KW-0472">Membrane</keyword>